<keyword evidence="4" id="KW-1185">Reference proteome</keyword>
<dbReference type="HOGENOM" id="CLU_078159_1_0_10"/>
<organism evidence="3 4">
    <name type="scientific">Prevotella multiformis DSM 16608</name>
    <dbReference type="NCBI Taxonomy" id="888743"/>
    <lineage>
        <taxon>Bacteria</taxon>
        <taxon>Pseudomonadati</taxon>
        <taxon>Bacteroidota</taxon>
        <taxon>Bacteroidia</taxon>
        <taxon>Bacteroidales</taxon>
        <taxon>Prevotellaceae</taxon>
        <taxon>Prevotella</taxon>
    </lineage>
</organism>
<feature type="domain" description="HU" evidence="2">
    <location>
        <begin position="1"/>
        <end position="123"/>
    </location>
</feature>
<name>F0F6G7_9BACT</name>
<gene>
    <name evidence="3" type="ORF">HMPREF9141_1189</name>
</gene>
<dbReference type="AlphaFoldDB" id="F0F6G7"/>
<dbReference type="SUPFAM" id="SSF47729">
    <property type="entry name" value="IHF-like DNA-binding proteins"/>
    <property type="match status" value="1"/>
</dbReference>
<sequence>MTVDYKLLKTHGRLPKNREYRAVTIENRTVGLEQLGEEIQRATTLTRTDILGAVSALKDEIVLQLMSGNAVHLPGLGYFSIAVKGDLYEDPRSHHLRLQNPKVRTVKFRPDTEMKERLRPTVFKNATYTRGTSSVPEPEEVDKALRELFAEKPFVTVADLRRHLNLSPANSYRIAERLEKEGRIRNGGSWRNKVYIKGDGGK</sequence>
<dbReference type="InterPro" id="IPR041607">
    <property type="entry name" value="HU-HIG"/>
</dbReference>
<dbReference type="InterPro" id="IPR010992">
    <property type="entry name" value="IHF-like_DNA-bd_dom_sf"/>
</dbReference>
<evidence type="ECO:0000313" key="3">
    <source>
        <dbReference type="EMBL" id="EGC20249.1"/>
    </source>
</evidence>
<dbReference type="EMBL" id="AEWX01000017">
    <property type="protein sequence ID" value="EGC20249.1"/>
    <property type="molecule type" value="Genomic_DNA"/>
</dbReference>
<comment type="caution">
    <text evidence="3">The sequence shown here is derived from an EMBL/GenBank/DDBJ whole genome shotgun (WGS) entry which is preliminary data.</text>
</comment>
<proteinExistence type="predicted"/>
<evidence type="ECO:0000259" key="2">
    <source>
        <dbReference type="Pfam" id="PF18291"/>
    </source>
</evidence>
<evidence type="ECO:0000256" key="1">
    <source>
        <dbReference type="ARBA" id="ARBA00023125"/>
    </source>
</evidence>
<evidence type="ECO:0000313" key="4">
    <source>
        <dbReference type="Proteomes" id="UP000005697"/>
    </source>
</evidence>
<dbReference type="RefSeq" id="WP_007368719.1">
    <property type="nucleotide sequence ID" value="NZ_GL872283.1"/>
</dbReference>
<protein>
    <submittedName>
        <fullName evidence="3">Putative DNA-binding protein</fullName>
    </submittedName>
</protein>
<accession>F0F6G7</accession>
<dbReference type="InterPro" id="IPR036390">
    <property type="entry name" value="WH_DNA-bd_sf"/>
</dbReference>
<dbReference type="OrthoDB" id="1070719at2"/>
<dbReference type="Gene3D" id="4.10.520.10">
    <property type="entry name" value="IHF-like DNA-binding proteins"/>
    <property type="match status" value="1"/>
</dbReference>
<dbReference type="GO" id="GO:0003677">
    <property type="term" value="F:DNA binding"/>
    <property type="evidence" value="ECO:0007669"/>
    <property type="project" value="UniProtKB-KW"/>
</dbReference>
<keyword evidence="1 3" id="KW-0238">DNA-binding</keyword>
<dbReference type="SUPFAM" id="SSF46785">
    <property type="entry name" value="Winged helix' DNA-binding domain"/>
    <property type="match status" value="1"/>
</dbReference>
<dbReference type="Proteomes" id="UP000005697">
    <property type="component" value="Unassembled WGS sequence"/>
</dbReference>
<dbReference type="Pfam" id="PF18291">
    <property type="entry name" value="HU-HIG"/>
    <property type="match status" value="1"/>
</dbReference>
<reference evidence="3 4" key="1">
    <citation type="submission" date="2011-01" db="EMBL/GenBank/DDBJ databases">
        <authorList>
            <person name="Muzny D."/>
            <person name="Qin X."/>
            <person name="Deng J."/>
            <person name="Jiang H."/>
            <person name="Liu Y."/>
            <person name="Qu J."/>
            <person name="Song X.-Z."/>
            <person name="Zhang L."/>
            <person name="Thornton R."/>
            <person name="Coyle M."/>
            <person name="Francisco L."/>
            <person name="Jackson L."/>
            <person name="Javaid M."/>
            <person name="Korchina V."/>
            <person name="Kovar C."/>
            <person name="Mata R."/>
            <person name="Mathew T."/>
            <person name="Ngo R."/>
            <person name="Nguyen L."/>
            <person name="Nguyen N."/>
            <person name="Okwuonu G."/>
            <person name="Ongeri F."/>
            <person name="Pham C."/>
            <person name="Simmons D."/>
            <person name="Wilczek-Boney K."/>
            <person name="Hale W."/>
            <person name="Jakkamsetti A."/>
            <person name="Pham P."/>
            <person name="Ruth R."/>
            <person name="San Lucas F."/>
            <person name="Warren J."/>
            <person name="Zhang J."/>
            <person name="Zhao Z."/>
            <person name="Zhou C."/>
            <person name="Zhu D."/>
            <person name="Lee S."/>
            <person name="Bess C."/>
            <person name="Blankenburg K."/>
            <person name="Forbes L."/>
            <person name="Fu Q."/>
            <person name="Gubbala S."/>
            <person name="Hirani K."/>
            <person name="Jayaseelan J.C."/>
            <person name="Lara F."/>
            <person name="Munidasa M."/>
            <person name="Palculict T."/>
            <person name="Patil S."/>
            <person name="Pu L.-L."/>
            <person name="Saada N."/>
            <person name="Tang L."/>
            <person name="Weissenberger G."/>
            <person name="Zhu Y."/>
            <person name="Hemphill L."/>
            <person name="Shang Y."/>
            <person name="Youmans B."/>
            <person name="Ayvaz T."/>
            <person name="Ross M."/>
            <person name="Santibanez J."/>
            <person name="Aqrawi P."/>
            <person name="Gross S."/>
            <person name="Joshi V."/>
            <person name="Fowler G."/>
            <person name="Nazareth L."/>
            <person name="Reid J."/>
            <person name="Worley K."/>
            <person name="Petrosino J."/>
            <person name="Highlander S."/>
            <person name="Gibbs R."/>
        </authorList>
    </citation>
    <scope>NUCLEOTIDE SEQUENCE [LARGE SCALE GENOMIC DNA]</scope>
    <source>
        <strain evidence="3 4">DSM 16608</strain>
    </source>
</reference>
<dbReference type="eggNOG" id="COG0776">
    <property type="taxonomic scope" value="Bacteria"/>
</dbReference>